<dbReference type="InterPro" id="IPR019195">
    <property type="entry name" value="ABC_ATPase_put"/>
</dbReference>
<feature type="domain" description="MRB1590-like C-terminal" evidence="4">
    <location>
        <begin position="487"/>
        <end position="583"/>
    </location>
</feature>
<name>M2WD63_9MICC</name>
<dbReference type="InterPro" id="IPR027417">
    <property type="entry name" value="P-loop_NTPase"/>
</dbReference>
<dbReference type="Pfam" id="PF20446">
    <property type="entry name" value="ABC_N"/>
    <property type="match status" value="1"/>
</dbReference>
<keyword evidence="6" id="KW-1185">Reference proteome</keyword>
<evidence type="ECO:0000313" key="6">
    <source>
        <dbReference type="Proteomes" id="UP000009877"/>
    </source>
</evidence>
<accession>M2WD63</accession>
<feature type="domain" description="ATPase of the ABC class C-terminal" evidence="2">
    <location>
        <begin position="169"/>
        <end position="439"/>
    </location>
</feature>
<evidence type="ECO:0000259" key="4">
    <source>
        <dbReference type="Pfam" id="PF21117"/>
    </source>
</evidence>
<proteinExistence type="predicted"/>
<dbReference type="SUPFAM" id="SSF52540">
    <property type="entry name" value="P-loop containing nucleoside triphosphate hydrolases"/>
    <property type="match status" value="1"/>
</dbReference>
<comment type="caution">
    <text evidence="5">The sequence shown here is derived from an EMBL/GenBank/DDBJ whole genome shotgun (WGS) entry which is preliminary data.</text>
</comment>
<evidence type="ECO:0000313" key="5">
    <source>
        <dbReference type="EMBL" id="EME36397.1"/>
    </source>
</evidence>
<evidence type="ECO:0000259" key="2">
    <source>
        <dbReference type="Pfam" id="PF09818"/>
    </source>
</evidence>
<dbReference type="Pfam" id="PF21117">
    <property type="entry name" value="MRB1590_C"/>
    <property type="match status" value="1"/>
</dbReference>
<dbReference type="InterPro" id="IPR046833">
    <property type="entry name" value="ABC_N"/>
</dbReference>
<feature type="domain" description="ATPase of the ABC class N-terminal" evidence="3">
    <location>
        <begin position="5"/>
        <end position="163"/>
    </location>
</feature>
<dbReference type="Proteomes" id="UP000009877">
    <property type="component" value="Unassembled WGS sequence"/>
</dbReference>
<gene>
    <name evidence="5" type="ORF">C884_00384</name>
</gene>
<dbReference type="GO" id="GO:0016853">
    <property type="term" value="F:isomerase activity"/>
    <property type="evidence" value="ECO:0007669"/>
    <property type="project" value="UniProtKB-KW"/>
</dbReference>
<dbReference type="AlphaFoldDB" id="M2WD63"/>
<protein>
    <submittedName>
        <fullName evidence="5">Isopentenyl-diphosphate delta-isomerase</fullName>
    </submittedName>
</protein>
<dbReference type="InterPro" id="IPR049069">
    <property type="entry name" value="MRB1590-like_C"/>
</dbReference>
<dbReference type="PANTHER" id="PTHR38149:SF1">
    <property type="entry name" value="ATPASE"/>
    <property type="match status" value="1"/>
</dbReference>
<feature type="region of interest" description="Disordered" evidence="1">
    <location>
        <begin position="455"/>
        <end position="492"/>
    </location>
</feature>
<dbReference type="InterPro" id="IPR046834">
    <property type="entry name" value="ABC_ATPase_C"/>
</dbReference>
<dbReference type="EMBL" id="ANHZ02000014">
    <property type="protein sequence ID" value="EME36397.1"/>
    <property type="molecule type" value="Genomic_DNA"/>
</dbReference>
<dbReference type="PANTHER" id="PTHR38149">
    <property type="entry name" value="ATPASE"/>
    <property type="match status" value="1"/>
</dbReference>
<dbReference type="Pfam" id="PF09818">
    <property type="entry name" value="ABC_ATPase"/>
    <property type="match status" value="1"/>
</dbReference>
<feature type="compositionally biased region" description="Basic and acidic residues" evidence="1">
    <location>
        <begin position="473"/>
        <end position="484"/>
    </location>
</feature>
<evidence type="ECO:0000256" key="1">
    <source>
        <dbReference type="SAM" id="MobiDB-lite"/>
    </source>
</evidence>
<evidence type="ECO:0000259" key="3">
    <source>
        <dbReference type="Pfam" id="PF20446"/>
    </source>
</evidence>
<sequence>MRTLDDLRRELARMDGRGYPAYRELQGAWDLGPAVLHVDHVQSDPYAPPSKIRLVLDRAATAVPAELVRGHSQRVAAGDHLNRVFCAALQRVTPSGHDKSAGSLRMMTPGQQVLERTAVLVGPERLELRLEAALPAGGRRIRGRAATALLAEALPEAVERSLLPGALDVEALRKHVELVLDQLDLQSQLRERGLIAFVGEGSILPRASGDSDLPLRRGAQPLQCPETLRTSFELPSGRMVTGMGIPEGITVIVGGGYHGKSTLLRALERGIHPHIAGDGREWVLTRPDAVSIRAEDGRSVAGTDISPFIAGLPQGTDTSAFVTANASGSTSQAAGLVEALEARTPALLIDEDTSATNFMIRDVRMRALISADAEPITPFMDRIGPLRDQLGVSTVLVAGGSSAFFEAADHVIAMESFQPRDATAQVRRLIAEQPAALEEGDDELFPHGVDRVLPAGALGAPRRDGGSVRGRRERGSSGDGERPKPSRARGLHTIQWGHEDVDLSALAQLMEPGQTQAIALALDAAAGHLDGTTTAAAAIDRVLETIDRGGLDALSPRRGHPGDMARPRRAEILAALSRCRSLAERSS</sequence>
<reference evidence="5 6" key="1">
    <citation type="journal article" date="2014" name="Genome Announc.">
        <title>Draft Genome Sequence of Kocuria palustris PEL.</title>
        <authorList>
            <person name="Sharma G."/>
            <person name="Khatri I."/>
            <person name="Subramanian S."/>
        </authorList>
    </citation>
    <scope>NUCLEOTIDE SEQUENCE [LARGE SCALE GENOMIC DNA]</scope>
    <source>
        <strain evidence="5 6">PEL</strain>
    </source>
</reference>
<organism evidence="5 6">
    <name type="scientific">Kocuria palustris PEL</name>
    <dbReference type="NCBI Taxonomy" id="1236550"/>
    <lineage>
        <taxon>Bacteria</taxon>
        <taxon>Bacillati</taxon>
        <taxon>Actinomycetota</taxon>
        <taxon>Actinomycetes</taxon>
        <taxon>Micrococcales</taxon>
        <taxon>Micrococcaceae</taxon>
        <taxon>Kocuria</taxon>
    </lineage>
</organism>
<dbReference type="RefSeq" id="WP_006214803.1">
    <property type="nucleotide sequence ID" value="NZ_ANHZ02000014.1"/>
</dbReference>